<evidence type="ECO:0000256" key="4">
    <source>
        <dbReference type="ARBA" id="ARBA00022692"/>
    </source>
</evidence>
<dbReference type="EMBL" id="JAATIP010000102">
    <property type="protein sequence ID" value="KAF4372966.1"/>
    <property type="molecule type" value="Genomic_DNA"/>
</dbReference>
<evidence type="ECO:0000256" key="5">
    <source>
        <dbReference type="ARBA" id="ARBA00022729"/>
    </source>
</evidence>
<dbReference type="InterPro" id="IPR017441">
    <property type="entry name" value="Protein_kinase_ATP_BS"/>
</dbReference>
<feature type="signal peptide" evidence="14">
    <location>
        <begin position="1"/>
        <end position="23"/>
    </location>
</feature>
<feature type="chain" id="PRO_5029577546" description="Protein kinase domain-containing protein" evidence="14">
    <location>
        <begin position="24"/>
        <end position="690"/>
    </location>
</feature>
<reference evidence="16 17" key="1">
    <citation type="journal article" date="2020" name="bioRxiv">
        <title>Sequence and annotation of 42 cannabis genomes reveals extensive copy number variation in cannabinoid synthesis and pathogen resistance genes.</title>
        <authorList>
            <person name="Mckernan K.J."/>
            <person name="Helbert Y."/>
            <person name="Kane L.T."/>
            <person name="Ebling H."/>
            <person name="Zhang L."/>
            <person name="Liu B."/>
            <person name="Eaton Z."/>
            <person name="Mclaughlin S."/>
            <person name="Kingan S."/>
            <person name="Baybayan P."/>
            <person name="Concepcion G."/>
            <person name="Jordan M."/>
            <person name="Riva A."/>
            <person name="Barbazuk W."/>
            <person name="Harkins T."/>
        </authorList>
    </citation>
    <scope>NUCLEOTIDE SEQUENCE [LARGE SCALE GENOMIC DNA]</scope>
    <source>
        <strain evidence="17">cv. Jamaican Lion 4</strain>
        <tissue evidence="16">Leaf</tissue>
    </source>
</reference>
<keyword evidence="7" id="KW-0418">Kinase</keyword>
<dbReference type="Proteomes" id="UP000525078">
    <property type="component" value="Unassembled WGS sequence"/>
</dbReference>
<dbReference type="Gene3D" id="3.30.200.20">
    <property type="entry name" value="Phosphorylase Kinase, domain 1"/>
    <property type="match status" value="1"/>
</dbReference>
<proteinExistence type="predicted"/>
<evidence type="ECO:0000256" key="10">
    <source>
        <dbReference type="ARBA" id="ARBA00023136"/>
    </source>
</evidence>
<keyword evidence="9 13" id="KW-1133">Transmembrane helix</keyword>
<evidence type="ECO:0000256" key="9">
    <source>
        <dbReference type="ARBA" id="ARBA00022989"/>
    </source>
</evidence>
<keyword evidence="11" id="KW-0325">Glycoprotein</keyword>
<feature type="binding site" evidence="12">
    <location>
        <position position="416"/>
    </location>
    <ligand>
        <name>ATP</name>
        <dbReference type="ChEBI" id="CHEBI:30616"/>
    </ligand>
</feature>
<organism evidence="16 17">
    <name type="scientific">Cannabis sativa</name>
    <name type="common">Hemp</name>
    <name type="synonym">Marijuana</name>
    <dbReference type="NCBI Taxonomy" id="3483"/>
    <lineage>
        <taxon>Eukaryota</taxon>
        <taxon>Viridiplantae</taxon>
        <taxon>Streptophyta</taxon>
        <taxon>Embryophyta</taxon>
        <taxon>Tracheophyta</taxon>
        <taxon>Spermatophyta</taxon>
        <taxon>Magnoliopsida</taxon>
        <taxon>eudicotyledons</taxon>
        <taxon>Gunneridae</taxon>
        <taxon>Pentapetalae</taxon>
        <taxon>rosids</taxon>
        <taxon>fabids</taxon>
        <taxon>Rosales</taxon>
        <taxon>Cannabaceae</taxon>
        <taxon>Cannabis</taxon>
    </lineage>
</organism>
<dbReference type="Pfam" id="PF00069">
    <property type="entry name" value="Pkinase"/>
    <property type="match status" value="1"/>
</dbReference>
<name>A0A7J6FQI9_CANSA</name>
<keyword evidence="6 12" id="KW-0547">Nucleotide-binding</keyword>
<evidence type="ECO:0000256" key="11">
    <source>
        <dbReference type="ARBA" id="ARBA00023180"/>
    </source>
</evidence>
<keyword evidence="8 12" id="KW-0067">ATP-binding</keyword>
<dbReference type="Gene3D" id="1.10.510.10">
    <property type="entry name" value="Transferase(Phosphotransferase) domain 1"/>
    <property type="match status" value="1"/>
</dbReference>
<accession>A0A7J6FQI9</accession>
<feature type="transmembrane region" description="Helical" evidence="13">
    <location>
        <begin position="312"/>
        <end position="340"/>
    </location>
</feature>
<dbReference type="GO" id="GO:0005524">
    <property type="term" value="F:ATP binding"/>
    <property type="evidence" value="ECO:0007669"/>
    <property type="project" value="UniProtKB-UniRule"/>
</dbReference>
<feature type="domain" description="Protein kinase" evidence="15">
    <location>
        <begin position="388"/>
        <end position="678"/>
    </location>
</feature>
<keyword evidence="4 13" id="KW-0812">Transmembrane</keyword>
<protein>
    <recommendedName>
        <fullName evidence="15">Protein kinase domain-containing protein</fullName>
    </recommendedName>
</protein>
<evidence type="ECO:0000259" key="15">
    <source>
        <dbReference type="PROSITE" id="PS50011"/>
    </source>
</evidence>
<dbReference type="SMART" id="SM00220">
    <property type="entry name" value="S_TKc"/>
    <property type="match status" value="1"/>
</dbReference>
<dbReference type="PROSITE" id="PS00108">
    <property type="entry name" value="PROTEIN_KINASE_ST"/>
    <property type="match status" value="1"/>
</dbReference>
<dbReference type="FunFam" id="1.10.510.10:FF:000161">
    <property type="entry name" value="Wall-associated receptor kinase-like 20"/>
    <property type="match status" value="1"/>
</dbReference>
<dbReference type="PANTHER" id="PTHR46008:SF25">
    <property type="entry name" value="PROTEIN KINASE DOMAIN-CONTAINING PROTEIN"/>
    <property type="match status" value="1"/>
</dbReference>
<dbReference type="PROSITE" id="PS50011">
    <property type="entry name" value="PROTEIN_KINASE_DOM"/>
    <property type="match status" value="1"/>
</dbReference>
<evidence type="ECO:0000256" key="12">
    <source>
        <dbReference type="PROSITE-ProRule" id="PRU10141"/>
    </source>
</evidence>
<evidence type="ECO:0000256" key="1">
    <source>
        <dbReference type="ARBA" id="ARBA00004167"/>
    </source>
</evidence>
<evidence type="ECO:0000256" key="3">
    <source>
        <dbReference type="ARBA" id="ARBA00022679"/>
    </source>
</evidence>
<sequence>MDNNTRNLFFLLTLFPLTCLSLSRAPTPRAANSRQCENCGPTLVPYPLSTRPGCGDYALYKIRCTAGALWLDTVNESAYPITSVNPVTRRLTIRPAGIAANSCVSTDFRSRGIQLDHNSSFKVAAGNTILLLNCTNLYVRRQRSPVDCTANGLCHRYVKDNLVVPCMKTASCCSFKVGVSNVGEYGFGVKIGGDECSAYQSFVTSGPAAMAKMPAEKWPEPEMELEWGLPSEPICEGSLDCMNLMNSKCLVDPVRVGQKRCFCDIGFKWDPMYGLCAQIQTAKCSIDRHGKGCKIMKKKKSKKIAGVLLIDFLFFFLNTVLAGAVCGVVPTIIVMGILLYKKLNQSNSKKEAIKTLVKERELSLQSKTSGKSARIFTGKEIIKATNNFCKSNLVGSGGFGEVFKGIFDDGTITAIKRAKFGNTKGTEQILNEVRILCQVNHRRLVRLLGCCVDLDLPLLISEFIPNGTLFDHLHCHSSKKYAPIKWILRLQIAHQTAEGLAYLHSAAMPPIYHRDVKSSNILLDEKLDAKISDFGLSRLVEEQQSKANNNNSEIEDNNIFTCAQGTLGYLDPEYHRNFQLTDKSDVYSFGVVLLEILTAMKAIDFNRDEEDVNLAVYVKKMIKEERLMEAVDPMLKEGSSKIELETMKALGLLAAACLNDQRQNRPSMKEVADEIEYLITIVSQTTKFIN</sequence>
<dbReference type="PROSITE" id="PS00107">
    <property type="entry name" value="PROTEIN_KINASE_ATP"/>
    <property type="match status" value="1"/>
</dbReference>
<evidence type="ECO:0000256" key="8">
    <source>
        <dbReference type="ARBA" id="ARBA00022840"/>
    </source>
</evidence>
<dbReference type="GO" id="GO:0005886">
    <property type="term" value="C:plasma membrane"/>
    <property type="evidence" value="ECO:0007669"/>
    <property type="project" value="UniProtKB-ARBA"/>
</dbReference>
<evidence type="ECO:0000256" key="14">
    <source>
        <dbReference type="SAM" id="SignalP"/>
    </source>
</evidence>
<dbReference type="GO" id="GO:0004674">
    <property type="term" value="F:protein serine/threonine kinase activity"/>
    <property type="evidence" value="ECO:0007669"/>
    <property type="project" value="UniProtKB-KW"/>
</dbReference>
<evidence type="ECO:0000256" key="6">
    <source>
        <dbReference type="ARBA" id="ARBA00022741"/>
    </source>
</evidence>
<comment type="subcellular location">
    <subcellularLocation>
        <location evidence="1">Membrane</location>
        <topology evidence="1">Single-pass membrane protein</topology>
    </subcellularLocation>
</comment>
<evidence type="ECO:0000313" key="16">
    <source>
        <dbReference type="EMBL" id="KAF4372966.1"/>
    </source>
</evidence>
<evidence type="ECO:0000256" key="13">
    <source>
        <dbReference type="SAM" id="Phobius"/>
    </source>
</evidence>
<keyword evidence="2" id="KW-0723">Serine/threonine-protein kinase</keyword>
<dbReference type="InterPro" id="IPR000719">
    <property type="entry name" value="Prot_kinase_dom"/>
</dbReference>
<evidence type="ECO:0000256" key="2">
    <source>
        <dbReference type="ARBA" id="ARBA00022527"/>
    </source>
</evidence>
<dbReference type="InterPro" id="IPR008271">
    <property type="entry name" value="Ser/Thr_kinase_AS"/>
</dbReference>
<dbReference type="InterPro" id="IPR011009">
    <property type="entry name" value="Kinase-like_dom_sf"/>
</dbReference>
<gene>
    <name evidence="16" type="ORF">F8388_010993</name>
</gene>
<dbReference type="AlphaFoldDB" id="A0A7J6FQI9"/>
<dbReference type="PANTHER" id="PTHR46008">
    <property type="entry name" value="LEAF RUST 10 DISEASE-RESISTANCE LOCUS RECEPTOR-LIKE PROTEIN KINASE-LIKE 1.4"/>
    <property type="match status" value="1"/>
</dbReference>
<keyword evidence="10 13" id="KW-0472">Membrane</keyword>
<keyword evidence="5 14" id="KW-0732">Signal</keyword>
<evidence type="ECO:0000256" key="7">
    <source>
        <dbReference type="ARBA" id="ARBA00022777"/>
    </source>
</evidence>
<dbReference type="SUPFAM" id="SSF56112">
    <property type="entry name" value="Protein kinase-like (PK-like)"/>
    <property type="match status" value="1"/>
</dbReference>
<evidence type="ECO:0000313" key="17">
    <source>
        <dbReference type="Proteomes" id="UP000525078"/>
    </source>
</evidence>
<keyword evidence="3" id="KW-0808">Transferase</keyword>
<comment type="caution">
    <text evidence="16">The sequence shown here is derived from an EMBL/GenBank/DDBJ whole genome shotgun (WGS) entry which is preliminary data.</text>
</comment>